<organism evidence="2 3">
    <name type="scientific">Spongiactinospora rosea</name>
    <dbReference type="NCBI Taxonomy" id="2248750"/>
    <lineage>
        <taxon>Bacteria</taxon>
        <taxon>Bacillati</taxon>
        <taxon>Actinomycetota</taxon>
        <taxon>Actinomycetes</taxon>
        <taxon>Streptosporangiales</taxon>
        <taxon>Streptosporangiaceae</taxon>
        <taxon>Spongiactinospora</taxon>
    </lineage>
</organism>
<reference evidence="2 3" key="1">
    <citation type="submission" date="2018-06" db="EMBL/GenBank/DDBJ databases">
        <title>Sphaerisporangium craniellae sp. nov., isolated from a marine sponge in the South China Sea.</title>
        <authorList>
            <person name="Li L."/>
        </authorList>
    </citation>
    <scope>NUCLEOTIDE SEQUENCE [LARGE SCALE GENOMIC DNA]</scope>
    <source>
        <strain evidence="2 3">LHW63015</strain>
    </source>
</reference>
<feature type="compositionally biased region" description="Basic and acidic residues" evidence="1">
    <location>
        <begin position="12"/>
        <end position="25"/>
    </location>
</feature>
<evidence type="ECO:0000313" key="3">
    <source>
        <dbReference type="Proteomes" id="UP000253303"/>
    </source>
</evidence>
<dbReference type="Proteomes" id="UP000253303">
    <property type="component" value="Unassembled WGS sequence"/>
</dbReference>
<dbReference type="EMBL" id="QMEY01000046">
    <property type="protein sequence ID" value="RBQ13802.1"/>
    <property type="molecule type" value="Genomic_DNA"/>
</dbReference>
<gene>
    <name evidence="2" type="ORF">DP939_43995</name>
</gene>
<keyword evidence="3" id="KW-1185">Reference proteome</keyword>
<evidence type="ECO:0000313" key="2">
    <source>
        <dbReference type="EMBL" id="RBQ13802.1"/>
    </source>
</evidence>
<dbReference type="AlphaFoldDB" id="A0A366LKW1"/>
<name>A0A366LKW1_9ACTN</name>
<feature type="region of interest" description="Disordered" evidence="1">
    <location>
        <begin position="1"/>
        <end position="25"/>
    </location>
</feature>
<accession>A0A366LKW1</accession>
<proteinExistence type="predicted"/>
<sequence length="111" mass="12300">MDAAAPGGPACEDPRRAISARDPHEERRLRLTAHRTTTFTGSPDFVLTGHQTTRIAFNVVGTAPWQYVLGEPGATVLAAEDGVNPEEFGYRRDRVLTTAHSRLPRPDHRRQ</sequence>
<evidence type="ECO:0000256" key="1">
    <source>
        <dbReference type="SAM" id="MobiDB-lite"/>
    </source>
</evidence>
<protein>
    <submittedName>
        <fullName evidence="2">Uncharacterized protein</fullName>
    </submittedName>
</protein>
<comment type="caution">
    <text evidence="2">The sequence shown here is derived from an EMBL/GenBank/DDBJ whole genome shotgun (WGS) entry which is preliminary data.</text>
</comment>